<feature type="domain" description="C2H2-type" evidence="3">
    <location>
        <begin position="288"/>
        <end position="316"/>
    </location>
</feature>
<dbReference type="PROSITE" id="PS50157">
    <property type="entry name" value="ZINC_FINGER_C2H2_2"/>
    <property type="match status" value="3"/>
</dbReference>
<feature type="region of interest" description="Disordered" evidence="2">
    <location>
        <begin position="177"/>
        <end position="199"/>
    </location>
</feature>
<dbReference type="SMART" id="SM00355">
    <property type="entry name" value="ZnF_C2H2"/>
    <property type="match status" value="3"/>
</dbReference>
<feature type="compositionally biased region" description="Acidic residues" evidence="2">
    <location>
        <begin position="77"/>
        <end position="100"/>
    </location>
</feature>
<name>A0A7I8WCH0_9ANNE</name>
<accession>A0A7I8WCH0</accession>
<protein>
    <submittedName>
        <fullName evidence="4">DgyrCDS13974</fullName>
    </submittedName>
</protein>
<keyword evidence="5" id="KW-1185">Reference proteome</keyword>
<dbReference type="EMBL" id="CAJFCJ010000028">
    <property type="protein sequence ID" value="CAD5125762.1"/>
    <property type="molecule type" value="Genomic_DNA"/>
</dbReference>
<dbReference type="PROSITE" id="PS00028">
    <property type="entry name" value="ZINC_FINGER_C2H2_1"/>
    <property type="match status" value="3"/>
</dbReference>
<dbReference type="Proteomes" id="UP000549394">
    <property type="component" value="Unassembled WGS sequence"/>
</dbReference>
<reference evidence="4 5" key="1">
    <citation type="submission" date="2020-08" db="EMBL/GenBank/DDBJ databases">
        <authorList>
            <person name="Hejnol A."/>
        </authorList>
    </citation>
    <scope>NUCLEOTIDE SEQUENCE [LARGE SCALE GENOMIC DNA]</scope>
</reference>
<dbReference type="InterPro" id="IPR013087">
    <property type="entry name" value="Znf_C2H2_type"/>
</dbReference>
<keyword evidence="1" id="KW-0862">Zinc</keyword>
<dbReference type="SUPFAM" id="SSF57667">
    <property type="entry name" value="beta-beta-alpha zinc fingers"/>
    <property type="match status" value="1"/>
</dbReference>
<dbReference type="Pfam" id="PF13912">
    <property type="entry name" value="zf-C2H2_6"/>
    <property type="match status" value="2"/>
</dbReference>
<evidence type="ECO:0000313" key="4">
    <source>
        <dbReference type="EMBL" id="CAD5125762.1"/>
    </source>
</evidence>
<dbReference type="GO" id="GO:0008270">
    <property type="term" value="F:zinc ion binding"/>
    <property type="evidence" value="ECO:0007669"/>
    <property type="project" value="UniProtKB-KW"/>
</dbReference>
<evidence type="ECO:0000313" key="5">
    <source>
        <dbReference type="Proteomes" id="UP000549394"/>
    </source>
</evidence>
<dbReference type="AlphaFoldDB" id="A0A7I8WCH0"/>
<feature type="region of interest" description="Disordered" evidence="2">
    <location>
        <begin position="59"/>
        <end position="119"/>
    </location>
</feature>
<keyword evidence="1" id="KW-0863">Zinc-finger</keyword>
<proteinExistence type="predicted"/>
<keyword evidence="1" id="KW-0479">Metal-binding</keyword>
<organism evidence="4 5">
    <name type="scientific">Dimorphilus gyrociliatus</name>
    <dbReference type="NCBI Taxonomy" id="2664684"/>
    <lineage>
        <taxon>Eukaryota</taxon>
        <taxon>Metazoa</taxon>
        <taxon>Spiralia</taxon>
        <taxon>Lophotrochozoa</taxon>
        <taxon>Annelida</taxon>
        <taxon>Polychaeta</taxon>
        <taxon>Polychaeta incertae sedis</taxon>
        <taxon>Dinophilidae</taxon>
        <taxon>Dimorphilus</taxon>
    </lineage>
</organism>
<dbReference type="InterPro" id="IPR036236">
    <property type="entry name" value="Znf_C2H2_sf"/>
</dbReference>
<feature type="compositionally biased region" description="Low complexity" evidence="2">
    <location>
        <begin position="60"/>
        <end position="72"/>
    </location>
</feature>
<dbReference type="Gene3D" id="3.30.160.60">
    <property type="entry name" value="Classic Zinc Finger"/>
    <property type="match status" value="1"/>
</dbReference>
<feature type="compositionally biased region" description="Basic and acidic residues" evidence="2">
    <location>
        <begin position="101"/>
        <end position="116"/>
    </location>
</feature>
<comment type="caution">
    <text evidence="4">The sequence shown here is derived from an EMBL/GenBank/DDBJ whole genome shotgun (WGS) entry which is preliminary data.</text>
</comment>
<evidence type="ECO:0000256" key="2">
    <source>
        <dbReference type="SAM" id="MobiDB-lite"/>
    </source>
</evidence>
<feature type="domain" description="C2H2-type" evidence="3">
    <location>
        <begin position="259"/>
        <end position="282"/>
    </location>
</feature>
<evidence type="ECO:0000256" key="1">
    <source>
        <dbReference type="PROSITE-ProRule" id="PRU00042"/>
    </source>
</evidence>
<gene>
    <name evidence="4" type="ORF">DGYR_LOCUS13085</name>
</gene>
<evidence type="ECO:0000259" key="3">
    <source>
        <dbReference type="PROSITE" id="PS50157"/>
    </source>
</evidence>
<feature type="domain" description="C2H2-type" evidence="3">
    <location>
        <begin position="229"/>
        <end position="259"/>
    </location>
</feature>
<sequence length="319" mass="36609">MQRDLKNDLERSILNTIGKVLSTNSSSSAKNLCIKGNFCVSDEKSQMLAWVQLDQTFKLNNNNNDNNSNNNNYIKDNEEDETEDDIISQTPTEDEADDGSDFQKEWNEESSGDKIRTTTSSMTFKTSLLQSKNCQPLKRAIDVSMFDSPSMVSPPYEYANYDEDALPMDLTIEQKVKVDEERSKKRTKKPSENNSAEISAKFADKLQTVSEIRDGKIRIRPVMSGNGRYMCPWKGCDVSYKHYGTMKHHVQQTHCGLRHTCNYCGQDFQTIQGMSLHKKTKHWNMMKFTCSNCSERFNTQTAMAQHYNKVHEKKIQPSI</sequence>